<dbReference type="PANTHER" id="PTHR30024:SF42">
    <property type="entry name" value="ALIPHATIC SULFONATES-BINDING PROTEIN-RELATED"/>
    <property type="match status" value="1"/>
</dbReference>
<gene>
    <name evidence="1" type="ORF">SAMN06265795_11610</name>
</gene>
<evidence type="ECO:0000313" key="1">
    <source>
        <dbReference type="EMBL" id="SNT17894.1"/>
    </source>
</evidence>
<sequence length="419" mass="44833">MRQAETEIKLVPGSFAEKFFAAPHGCRSRRSSGKDGRFIDIATQSNKITGKLDKLAPVFGTAAAVPLTVSVPLITFDRTPIMFSKLLTTLAVCASTLLAAGHAAAADRPLEIGYLPILPMSQLFVALESDTLQKKGAPAPKLVPFQSGPALTQALVSGQLDVAYVGIGPALVARSKGADIKVLASNIVEQVNVIALGPLASYFASGDPATAFARFAKDHNRKPTIASYPKGAVPETAFQYWIRERLKVDPGAINLIYQGEAQIQQSLTTGAIDGAVALEPTVSVVLSKLPDARVVAQGSAMFPRQPGAVLLAREKLIKEQPEAVQQIVNAHVDATRLLRDNPAKAAGYVQKYVAGGRLDKALVEKAIRRSHDQFVANPYVIIGPTRDLQKYQAELGTLDSAAVTVEQLFDMRFFDKAPK</sequence>
<protein>
    <submittedName>
        <fullName evidence="1">NitT/TauT family transport system substrate-binding protein</fullName>
    </submittedName>
</protein>
<keyword evidence="2" id="KW-1185">Reference proteome</keyword>
<dbReference type="SUPFAM" id="SSF53850">
    <property type="entry name" value="Periplasmic binding protein-like II"/>
    <property type="match status" value="1"/>
</dbReference>
<dbReference type="Gene3D" id="3.40.190.10">
    <property type="entry name" value="Periplasmic binding protein-like II"/>
    <property type="match status" value="2"/>
</dbReference>
<reference evidence="1 2" key="1">
    <citation type="submission" date="2017-06" db="EMBL/GenBank/DDBJ databases">
        <authorList>
            <person name="Kim H.J."/>
            <person name="Triplett B.A."/>
        </authorList>
    </citation>
    <scope>NUCLEOTIDE SEQUENCE [LARGE SCALE GENOMIC DNA]</scope>
    <source>
        <strain evidence="1 2">U15</strain>
    </source>
</reference>
<dbReference type="PANTHER" id="PTHR30024">
    <property type="entry name" value="ALIPHATIC SULFONATES-BINDING PROTEIN-RELATED"/>
    <property type="match status" value="1"/>
</dbReference>
<dbReference type="Proteomes" id="UP000198284">
    <property type="component" value="Unassembled WGS sequence"/>
</dbReference>
<dbReference type="AlphaFoldDB" id="A0A239KL35"/>
<accession>A0A239KL35</accession>
<name>A0A239KL35_9BURK</name>
<organism evidence="1 2">
    <name type="scientific">Noviherbaspirillum humi</name>
    <dbReference type="NCBI Taxonomy" id="1688639"/>
    <lineage>
        <taxon>Bacteria</taxon>
        <taxon>Pseudomonadati</taxon>
        <taxon>Pseudomonadota</taxon>
        <taxon>Betaproteobacteria</taxon>
        <taxon>Burkholderiales</taxon>
        <taxon>Oxalobacteraceae</taxon>
        <taxon>Noviherbaspirillum</taxon>
    </lineage>
</organism>
<dbReference type="EMBL" id="FZOT01000016">
    <property type="protein sequence ID" value="SNT17894.1"/>
    <property type="molecule type" value="Genomic_DNA"/>
</dbReference>
<proteinExistence type="predicted"/>
<evidence type="ECO:0000313" key="2">
    <source>
        <dbReference type="Proteomes" id="UP000198284"/>
    </source>
</evidence>
<dbReference type="Pfam" id="PF13379">
    <property type="entry name" value="NMT1_2"/>
    <property type="match status" value="1"/>
</dbReference>